<evidence type="ECO:0000256" key="1">
    <source>
        <dbReference type="PROSITE-ProRule" id="PRU00042"/>
    </source>
</evidence>
<dbReference type="GO" id="GO:0003700">
    <property type="term" value="F:DNA-binding transcription factor activity"/>
    <property type="evidence" value="ECO:0007669"/>
    <property type="project" value="TreeGrafter"/>
</dbReference>
<evidence type="ECO:0000313" key="4">
    <source>
        <dbReference type="EMBL" id="KAI9170101.1"/>
    </source>
</evidence>
<dbReference type="GO" id="GO:0005634">
    <property type="term" value="C:nucleus"/>
    <property type="evidence" value="ECO:0007669"/>
    <property type="project" value="TreeGrafter"/>
</dbReference>
<dbReference type="InterPro" id="IPR036236">
    <property type="entry name" value="Znf_C2H2_sf"/>
</dbReference>
<dbReference type="PROSITE" id="PS50157">
    <property type="entry name" value="ZINC_FINGER_C2H2_2"/>
    <property type="match status" value="1"/>
</dbReference>
<keyword evidence="1" id="KW-0863">Zinc-finger</keyword>
<gene>
    <name evidence="4" type="ORF">LWI28_022615</name>
</gene>
<dbReference type="PANTHER" id="PTHR46353">
    <property type="entry name" value="ZINC FINGER PROTEIN 5"/>
    <property type="match status" value="1"/>
</dbReference>
<accession>A0AAD5NNW7</accession>
<dbReference type="GO" id="GO:0009736">
    <property type="term" value="P:cytokinin-activated signaling pathway"/>
    <property type="evidence" value="ECO:0007669"/>
    <property type="project" value="TreeGrafter"/>
</dbReference>
<reference evidence="4" key="2">
    <citation type="submission" date="2023-02" db="EMBL/GenBank/DDBJ databases">
        <authorList>
            <person name="Swenson N.G."/>
            <person name="Wegrzyn J.L."/>
            <person name="Mcevoy S.L."/>
        </authorList>
    </citation>
    <scope>NUCLEOTIDE SEQUENCE</scope>
    <source>
        <strain evidence="4">91603</strain>
        <tissue evidence="4">Leaf</tissue>
    </source>
</reference>
<keyword evidence="1" id="KW-0479">Metal-binding</keyword>
<protein>
    <recommendedName>
        <fullName evidence="3">C2H2-type domain-containing protein</fullName>
    </recommendedName>
</protein>
<dbReference type="GO" id="GO:0000976">
    <property type="term" value="F:transcription cis-regulatory region binding"/>
    <property type="evidence" value="ECO:0007669"/>
    <property type="project" value="TreeGrafter"/>
</dbReference>
<name>A0AAD5NNW7_ACENE</name>
<dbReference type="InterPro" id="IPR013087">
    <property type="entry name" value="Znf_C2H2_type"/>
</dbReference>
<dbReference type="GO" id="GO:0010090">
    <property type="term" value="P:trichome morphogenesis"/>
    <property type="evidence" value="ECO:0007669"/>
    <property type="project" value="InterPro"/>
</dbReference>
<dbReference type="PROSITE" id="PS00028">
    <property type="entry name" value="ZINC_FINGER_C2H2_1"/>
    <property type="match status" value="1"/>
</dbReference>
<dbReference type="AlphaFoldDB" id="A0AAD5NNW7"/>
<feature type="domain" description="C2H2-type" evidence="3">
    <location>
        <begin position="101"/>
        <end position="128"/>
    </location>
</feature>
<evidence type="ECO:0000313" key="5">
    <source>
        <dbReference type="Proteomes" id="UP001064489"/>
    </source>
</evidence>
<keyword evidence="1" id="KW-0862">Zinc</keyword>
<proteinExistence type="predicted"/>
<comment type="caution">
    <text evidence="4">The sequence shown here is derived from an EMBL/GenBank/DDBJ whole genome shotgun (WGS) entry which is preliminary data.</text>
</comment>
<dbReference type="SUPFAM" id="SSF57667">
    <property type="entry name" value="beta-beta-alpha zinc fingers"/>
    <property type="match status" value="1"/>
</dbReference>
<dbReference type="Pfam" id="PF13912">
    <property type="entry name" value="zf-C2H2_6"/>
    <property type="match status" value="1"/>
</dbReference>
<dbReference type="InterPro" id="IPR044299">
    <property type="entry name" value="GIS3/ZFP5/ZFP6"/>
</dbReference>
<evidence type="ECO:0000256" key="2">
    <source>
        <dbReference type="SAM" id="MobiDB-lite"/>
    </source>
</evidence>
<dbReference type="GO" id="GO:0009740">
    <property type="term" value="P:gibberellic acid mediated signaling pathway"/>
    <property type="evidence" value="ECO:0007669"/>
    <property type="project" value="TreeGrafter"/>
</dbReference>
<feature type="compositionally biased region" description="Low complexity" evidence="2">
    <location>
        <begin position="53"/>
        <end position="79"/>
    </location>
</feature>
<dbReference type="GO" id="GO:0008270">
    <property type="term" value="F:zinc ion binding"/>
    <property type="evidence" value="ECO:0007669"/>
    <property type="project" value="UniProtKB-KW"/>
</dbReference>
<organism evidence="4 5">
    <name type="scientific">Acer negundo</name>
    <name type="common">Box elder</name>
    <dbReference type="NCBI Taxonomy" id="4023"/>
    <lineage>
        <taxon>Eukaryota</taxon>
        <taxon>Viridiplantae</taxon>
        <taxon>Streptophyta</taxon>
        <taxon>Embryophyta</taxon>
        <taxon>Tracheophyta</taxon>
        <taxon>Spermatophyta</taxon>
        <taxon>Magnoliopsida</taxon>
        <taxon>eudicotyledons</taxon>
        <taxon>Gunneridae</taxon>
        <taxon>Pentapetalae</taxon>
        <taxon>rosids</taxon>
        <taxon>malvids</taxon>
        <taxon>Sapindales</taxon>
        <taxon>Sapindaceae</taxon>
        <taxon>Hippocastanoideae</taxon>
        <taxon>Acereae</taxon>
        <taxon>Acer</taxon>
    </lineage>
</organism>
<keyword evidence="5" id="KW-1185">Reference proteome</keyword>
<dbReference type="Gene3D" id="3.30.160.60">
    <property type="entry name" value="Classic Zinc Finger"/>
    <property type="match status" value="1"/>
</dbReference>
<reference evidence="4" key="1">
    <citation type="journal article" date="2022" name="Plant J.">
        <title>Strategies of tolerance reflected in two North American maple genomes.</title>
        <authorList>
            <person name="McEvoy S.L."/>
            <person name="Sezen U.U."/>
            <person name="Trouern-Trend A."/>
            <person name="McMahon S.M."/>
            <person name="Schaberg P.G."/>
            <person name="Yang J."/>
            <person name="Wegrzyn J.L."/>
            <person name="Swenson N.G."/>
        </authorList>
    </citation>
    <scope>NUCLEOTIDE SEQUENCE</scope>
    <source>
        <strain evidence="4">91603</strain>
    </source>
</reference>
<dbReference type="PANTHER" id="PTHR46353:SF5">
    <property type="entry name" value="ZINC FINGER PROTEIN 5"/>
    <property type="match status" value="1"/>
</dbReference>
<dbReference type="EMBL" id="JAJSOW010000104">
    <property type="protein sequence ID" value="KAI9170101.1"/>
    <property type="molecule type" value="Genomic_DNA"/>
</dbReference>
<evidence type="ECO:0000259" key="3">
    <source>
        <dbReference type="PROSITE" id="PS50157"/>
    </source>
</evidence>
<sequence length="285" mass="32257">METEKELSNVSGGSSFVEKKVKLFGFELINPSNNNMIININDQRSSEGDDDQISVNSSSSNSNKEIKSSSTTTTSIMTTGDHHHQQQQQQQQEAGDHEKKFECQYCYKEFANSQALGGHQNAHKKERMKKKRLQLQARKASINCYLQPLQNINANSTAWFYDPSCSYTTTSPADHHHQFTLYEESQISFNPYDHHHHHHHQDQLDQVSSSKWYSYNNHNMNMIPFQQESCTFTLTTHTDRSSSSGDMINSPPAVIIKPSPLSANSTNQNCKSLDLQLGLSLQSGV</sequence>
<dbReference type="Proteomes" id="UP001064489">
    <property type="component" value="Chromosome 7"/>
</dbReference>
<feature type="region of interest" description="Disordered" evidence="2">
    <location>
        <begin position="42"/>
        <end position="95"/>
    </location>
</feature>